<dbReference type="CDD" id="cd00078">
    <property type="entry name" value="HECTc"/>
    <property type="match status" value="1"/>
</dbReference>
<dbReference type="PANTHER" id="PTHR45670">
    <property type="entry name" value="E3 UBIQUITIN-PROTEIN LIGASE TRIP12"/>
    <property type="match status" value="1"/>
</dbReference>
<evidence type="ECO:0000313" key="10">
    <source>
        <dbReference type="EMBL" id="KAL1565854.1"/>
    </source>
</evidence>
<dbReference type="FunFam" id="3.90.1750.10:FF:000048">
    <property type="entry name" value="E3 ubiquitin-protein ligase UPL3"/>
    <property type="match status" value="1"/>
</dbReference>
<feature type="compositionally biased region" description="Low complexity" evidence="8">
    <location>
        <begin position="1009"/>
        <end position="1022"/>
    </location>
</feature>
<dbReference type="SUPFAM" id="SSF48371">
    <property type="entry name" value="ARM repeat"/>
    <property type="match status" value="1"/>
</dbReference>
<keyword evidence="11" id="KW-1185">Reference proteome</keyword>
<dbReference type="SUPFAM" id="SSF56204">
    <property type="entry name" value="Hect, E3 ligase catalytic domain"/>
    <property type="match status" value="1"/>
</dbReference>
<protein>
    <recommendedName>
        <fullName evidence="3">HECT-type E3 ubiquitin transferase</fullName>
        <ecNumber evidence="3">2.3.2.26</ecNumber>
    </recommendedName>
</protein>
<dbReference type="InterPro" id="IPR035983">
    <property type="entry name" value="Hect_E3_ubiquitin_ligase"/>
</dbReference>
<keyword evidence="5" id="KW-0677">Repeat</keyword>
<feature type="compositionally biased region" description="Low complexity" evidence="8">
    <location>
        <begin position="32"/>
        <end position="55"/>
    </location>
</feature>
<dbReference type="InterPro" id="IPR057948">
    <property type="entry name" value="TPR_TRIP12_N"/>
</dbReference>
<dbReference type="Proteomes" id="UP001567538">
    <property type="component" value="Unassembled WGS sequence"/>
</dbReference>
<evidence type="ECO:0000256" key="4">
    <source>
        <dbReference type="ARBA" id="ARBA00022679"/>
    </source>
</evidence>
<dbReference type="Pfam" id="PF00632">
    <property type="entry name" value="HECT"/>
    <property type="match status" value="1"/>
</dbReference>
<dbReference type="InterPro" id="IPR000225">
    <property type="entry name" value="Armadillo"/>
</dbReference>
<evidence type="ECO:0000259" key="9">
    <source>
        <dbReference type="PROSITE" id="PS50237"/>
    </source>
</evidence>
<feature type="compositionally biased region" description="Polar residues" evidence="8">
    <location>
        <begin position="952"/>
        <end position="1000"/>
    </location>
</feature>
<feature type="compositionally biased region" description="Polar residues" evidence="8">
    <location>
        <begin position="684"/>
        <end position="697"/>
    </location>
</feature>
<dbReference type="InterPro" id="IPR045322">
    <property type="entry name" value="HECTD1/TRIP12-like"/>
</dbReference>
<feature type="compositionally biased region" description="Acidic residues" evidence="8">
    <location>
        <begin position="1058"/>
        <end position="1099"/>
    </location>
</feature>
<keyword evidence="4 10" id="KW-0808">Transferase</keyword>
<dbReference type="Gene3D" id="1.25.10.10">
    <property type="entry name" value="Leucine-rich Repeat Variant"/>
    <property type="match status" value="1"/>
</dbReference>
<dbReference type="Gene3D" id="3.90.1750.10">
    <property type="entry name" value="Hect, E3 ligase catalytic domains"/>
    <property type="match status" value="1"/>
</dbReference>
<reference evidence="10 11" key="1">
    <citation type="submission" date="2024-06" db="EMBL/GenBank/DDBJ databases">
        <title>A chromosome level genome sequence of Diviner's sage (Salvia divinorum).</title>
        <authorList>
            <person name="Ford S.A."/>
            <person name="Ro D.-K."/>
            <person name="Ness R.W."/>
            <person name="Phillips M.A."/>
        </authorList>
    </citation>
    <scope>NUCLEOTIDE SEQUENCE [LARGE SCALE GENOMIC DNA]</scope>
    <source>
        <strain evidence="10">SAF-2024a</strain>
        <tissue evidence="10">Leaf</tissue>
    </source>
</reference>
<dbReference type="EC" id="2.3.2.26" evidence="3"/>
<organism evidence="10 11">
    <name type="scientific">Salvia divinorum</name>
    <name type="common">Maria pastora</name>
    <name type="synonym">Diviner's sage</name>
    <dbReference type="NCBI Taxonomy" id="28513"/>
    <lineage>
        <taxon>Eukaryota</taxon>
        <taxon>Viridiplantae</taxon>
        <taxon>Streptophyta</taxon>
        <taxon>Embryophyta</taxon>
        <taxon>Tracheophyta</taxon>
        <taxon>Spermatophyta</taxon>
        <taxon>Magnoliopsida</taxon>
        <taxon>eudicotyledons</taxon>
        <taxon>Gunneridae</taxon>
        <taxon>Pentapetalae</taxon>
        <taxon>asterids</taxon>
        <taxon>lamiids</taxon>
        <taxon>Lamiales</taxon>
        <taxon>Lamiaceae</taxon>
        <taxon>Nepetoideae</taxon>
        <taxon>Mentheae</taxon>
        <taxon>Salviinae</taxon>
        <taxon>Salvia</taxon>
        <taxon>Salvia subgen. Calosphace</taxon>
    </lineage>
</organism>
<feature type="compositionally biased region" description="Low complexity" evidence="8">
    <location>
        <begin position="1137"/>
        <end position="1149"/>
    </location>
</feature>
<dbReference type="FunFam" id="3.30.2410.10:FF:000007">
    <property type="entry name" value="Putative E3 ubiquitin-protein ligase HECTD1"/>
    <property type="match status" value="1"/>
</dbReference>
<dbReference type="FunFam" id="1.25.10.10:FF:000689">
    <property type="entry name" value="HECT ubiquitin protein ligase family protein KAK"/>
    <property type="match status" value="1"/>
</dbReference>
<dbReference type="EMBL" id="JBEAFC010000002">
    <property type="protein sequence ID" value="KAL1565854.1"/>
    <property type="molecule type" value="Genomic_DNA"/>
</dbReference>
<feature type="compositionally biased region" description="Polar residues" evidence="8">
    <location>
        <begin position="11"/>
        <end position="23"/>
    </location>
</feature>
<name>A0ABD1IDM9_SALDI</name>
<evidence type="ECO:0000256" key="7">
    <source>
        <dbReference type="PROSITE-ProRule" id="PRU00104"/>
    </source>
</evidence>
<evidence type="ECO:0000256" key="1">
    <source>
        <dbReference type="ARBA" id="ARBA00000885"/>
    </source>
</evidence>
<dbReference type="InterPro" id="IPR000569">
    <property type="entry name" value="HECT_dom"/>
</dbReference>
<evidence type="ECO:0000313" key="11">
    <source>
        <dbReference type="Proteomes" id="UP001567538"/>
    </source>
</evidence>
<feature type="region of interest" description="Disordered" evidence="8">
    <location>
        <begin position="758"/>
        <end position="781"/>
    </location>
</feature>
<dbReference type="InterPro" id="IPR011989">
    <property type="entry name" value="ARM-like"/>
</dbReference>
<evidence type="ECO:0000256" key="6">
    <source>
        <dbReference type="ARBA" id="ARBA00022786"/>
    </source>
</evidence>
<feature type="active site" description="Glycyl thioester intermediate" evidence="7">
    <location>
        <position position="1823"/>
    </location>
</feature>
<evidence type="ECO:0000256" key="2">
    <source>
        <dbReference type="ARBA" id="ARBA00006331"/>
    </source>
</evidence>
<evidence type="ECO:0000256" key="3">
    <source>
        <dbReference type="ARBA" id="ARBA00012485"/>
    </source>
</evidence>
<comment type="caution">
    <text evidence="10">The sequence shown here is derived from an EMBL/GenBank/DDBJ whole genome shotgun (WGS) entry which is preliminary data.</text>
</comment>
<comment type="catalytic activity">
    <reaction evidence="1">
        <text>S-ubiquitinyl-[E2 ubiquitin-conjugating enzyme]-L-cysteine + [acceptor protein]-L-lysine = [E2 ubiquitin-conjugating enzyme]-L-cysteine + N(6)-ubiquitinyl-[acceptor protein]-L-lysine.</text>
        <dbReference type="EC" id="2.3.2.26"/>
    </reaction>
</comment>
<feature type="region of interest" description="Disordered" evidence="8">
    <location>
        <begin position="952"/>
        <end position="1101"/>
    </location>
</feature>
<dbReference type="GO" id="GO:0061630">
    <property type="term" value="F:ubiquitin protein ligase activity"/>
    <property type="evidence" value="ECO:0007669"/>
    <property type="project" value="UniProtKB-EC"/>
</dbReference>
<evidence type="ECO:0000256" key="8">
    <source>
        <dbReference type="SAM" id="MobiDB-lite"/>
    </source>
</evidence>
<keyword evidence="6 7" id="KW-0833">Ubl conjugation pathway</keyword>
<feature type="domain" description="HECT" evidence="9">
    <location>
        <begin position="1475"/>
        <end position="1856"/>
    </location>
</feature>
<dbReference type="PANTHER" id="PTHR45670:SF1">
    <property type="entry name" value="E3 UBIQUITIN-PROTEIN LIGASE HECTD1"/>
    <property type="match status" value="1"/>
</dbReference>
<gene>
    <name evidence="10" type="primary">UPL3</name>
    <name evidence="10" type="ORF">AAHA92_01534</name>
</gene>
<dbReference type="InterPro" id="IPR016024">
    <property type="entry name" value="ARM-type_fold"/>
</dbReference>
<feature type="compositionally biased region" description="Basic and acidic residues" evidence="8">
    <location>
        <begin position="1"/>
        <end position="10"/>
    </location>
</feature>
<feature type="region of interest" description="Disordered" evidence="8">
    <location>
        <begin position="1171"/>
        <end position="1195"/>
    </location>
</feature>
<accession>A0ABD1IDM9</accession>
<feature type="compositionally biased region" description="Basic and acidic residues" evidence="8">
    <location>
        <begin position="1043"/>
        <end position="1055"/>
    </location>
</feature>
<sequence length="1856" mass="200186">METRSRKRAEASTSAALSGPTTRATKRSRLSAANTAAATTPPISTRSRTATRSTSMDPNQEPSTASASTTRSRRGKNPSANQNWESSNNKDNTNSDKGKEKEPEHRHREAERSLGLNIDSHDGDDDDNDSEGGVGILHQNLTTASSALQGLLRKLGAGLDDLLPSSAMGSASSSHQSGRLKKILSGLRADGEEGKQVEALTQLCDMLSIGTEESLSTFSVDSFVPVLVGLLNHESNPDIMLFAARALTHLVDVLPSSCAAVVHYGAVSCFVARLLTIEYMDLAEQSLQALKKISQEHPTACLRAGALMAVLSYLDFFSTGVQRVALATAANMCKKLPSDAADFVMEAVPLLTNLLQYHDAKVLESASICLTRIAEAFASSPEKLDELCNHGLVTQAATLISSSNSGGGQASLSTSTYTGLIRLLSTCASGSPLGAKSLLLLGISGILKDILSGSGFASSMSVSPALSRPPEQIFEIVNLANELLPPLPQGTISLPVSSSFFMKGSLPKKVHAGSSNKPEDTNGKIQEVSNREKLLNDQPELLQHFGMDLLPVLVQVYGSSVNGPVRHKCLSVIGKLMYFSSVEFIQSLNNDTNISSFLAGVLAWKDPQVLVPALQIAEILMEKLPGTFSKMFVREGVVHAVDTLILTGSTSSSQPSSNDKDNDSISGSSRSRRNRRRGGTSASDANPTDDSKNSFPNSFEIPNANSSLRAAVSACAKTFKEKYFPSDPEGSETAATEDLLRLKNLCMKLNLANDDHKTKLKGKSKASAARPSDLSVSKEEHLGESITEMLRELNRDDGVSTFEFIGSGVVASLLNYFTCGYFSKERVSEANLPRLREQAIKRYTSFVSVSLPPTSEGGSVVPMGILVQKLQNALSSLERFPVVLSHASRSSGGNGRLSSGLSALSQPFKLRLCRAHGEKSLRDYSSNVVLIDPLASLAGVEDFLWPRVQRSESGQMPSVSAVNSESGTTPAGTGVSSPSASTPATQRHSTRSRSSVNIGDTSKKDSSVDKSSSSSKAKGKAVLKPNLEEGKGPQTRNASRRRAALDKDNEMKPVEGDTSSEDDELDISPVEIDEGLVIEDDEISDDDEDDDDENDDVLGDDTLPLCMADEVHDVKLGESAESPVPAPSDGKNNPACSSSSRGSAEFRSGSSYASRGAMSFAAAAMAGLASGNSRGLRGGRDRRGRPLSGSKDSQRLIFTAGGRQLNRHLTIYQAIQRQLVLDEEDDDRLAGSDLLSTDGSRLWTDIYTITYQRADCQSERASLGAVGSGTPPKSAKANSSISGSDTAAHHVSLLDSILQGELPCDLERSNPTYNILALLRVLEGLNQLAPRLRVQQAMGKFSEGKIPILDGLNASGAKVPPEDFVNSKLTPKLARQIQDALALCSGSLPSWCYQLTKACPFLFPFETRRQYFYSTAFGLSRALYRLQQQQGADGHGSTGEREGRLGRLQRQKVRVSRNRILDSATKVMEMYSSQKAVLEVEYFGEVGTGLGPTLEFYTLLSHELQKSGLQMWRSGYSPGGLAMETDVDKDVIHMPLGLFPRPWAPNADTSDGSQFSKAIEYYRLLGRVMAKALQDGRLLDLPLSIAFYKLVLGHELDLHDIVSFDLELGNTLQELQGLVFRKQYLNSTGGYNPEELCFRGALIEDLCLDFSLPGYPDYDLKPGNDIVDASSLEDYISLVIDATIGTGIMRQMEAFRSGFNEVFDVSTLQIFSPNELDYLLCGRRELWKAESLADHIKFDHGYTSKSPAIIYLLEIMGEFTPEQQRAFCQFVTGAPRLPPGGLAVLNPKLTIVRKHSSSMNTTQNNGSGASESADEDLPSVMTCANYLKLPPYSSKDVMYKKLLYAISEGQGSFDLS</sequence>
<dbReference type="PROSITE" id="PS50237">
    <property type="entry name" value="HECT"/>
    <property type="match status" value="1"/>
</dbReference>
<dbReference type="SMART" id="SM00119">
    <property type="entry name" value="HECTc"/>
    <property type="match status" value="1"/>
</dbReference>
<proteinExistence type="inferred from homology"/>
<evidence type="ECO:0000256" key="5">
    <source>
        <dbReference type="ARBA" id="ARBA00022737"/>
    </source>
</evidence>
<dbReference type="SMART" id="SM00185">
    <property type="entry name" value="ARM"/>
    <property type="match status" value="3"/>
</dbReference>
<dbReference type="Gene3D" id="3.30.2410.10">
    <property type="entry name" value="Hect, E3 ligase catalytic domain"/>
    <property type="match status" value="1"/>
</dbReference>
<dbReference type="Pfam" id="PF25579">
    <property type="entry name" value="TPR_TRIP12_N"/>
    <property type="match status" value="1"/>
</dbReference>
<feature type="region of interest" description="Disordered" evidence="8">
    <location>
        <begin position="1"/>
        <end position="134"/>
    </location>
</feature>
<feature type="region of interest" description="Disordered" evidence="8">
    <location>
        <begin position="1262"/>
        <end position="1282"/>
    </location>
</feature>
<keyword evidence="10" id="KW-0012">Acyltransferase</keyword>
<comment type="similarity">
    <text evidence="2">Belongs to the UPL family. K-HECT subfamily.</text>
</comment>
<feature type="compositionally biased region" description="Basic and acidic residues" evidence="8">
    <location>
        <begin position="93"/>
        <end position="112"/>
    </location>
</feature>
<feature type="region of interest" description="Disordered" evidence="8">
    <location>
        <begin position="1119"/>
        <end position="1149"/>
    </location>
</feature>
<feature type="region of interest" description="Disordered" evidence="8">
    <location>
        <begin position="649"/>
        <end position="700"/>
    </location>
</feature>